<gene>
    <name evidence="1" type="ORF">CQ13_24870</name>
</gene>
<dbReference type="AlphaFoldDB" id="A0A0R3MX44"/>
<name>A0A0R3MX44_9BRAD</name>
<dbReference type="Proteomes" id="UP000052023">
    <property type="component" value="Unassembled WGS sequence"/>
</dbReference>
<keyword evidence="2" id="KW-1185">Reference proteome</keyword>
<evidence type="ECO:0000313" key="2">
    <source>
        <dbReference type="Proteomes" id="UP000052023"/>
    </source>
</evidence>
<comment type="caution">
    <text evidence="1">The sequence shown here is derived from an EMBL/GenBank/DDBJ whole genome shotgun (WGS) entry which is preliminary data.</text>
</comment>
<dbReference type="OrthoDB" id="7190753at2"/>
<protein>
    <submittedName>
        <fullName evidence="1">Uncharacterized protein</fullName>
    </submittedName>
</protein>
<proteinExistence type="predicted"/>
<reference evidence="1 2" key="1">
    <citation type="submission" date="2014-03" db="EMBL/GenBank/DDBJ databases">
        <title>Bradyrhizobium valentinum sp. nov., isolated from effective nodules of Lupinus mariae-josephae, a lupine endemic of basic-lime soils in Eastern Spain.</title>
        <authorList>
            <person name="Duran D."/>
            <person name="Rey L."/>
            <person name="Navarro A."/>
            <person name="Busquets A."/>
            <person name="Imperial J."/>
            <person name="Ruiz-Argueso T."/>
        </authorList>
    </citation>
    <scope>NUCLEOTIDE SEQUENCE [LARGE SCALE GENOMIC DNA]</scope>
    <source>
        <strain evidence="1 2">Ro19</strain>
    </source>
</reference>
<accession>A0A0R3MX44</accession>
<sequence>MAFVQFTQPDDQPIVINTDRIVTATPLPDGQGTRITFNNGGYQDVKQLIADVLRQLNISA</sequence>
<organism evidence="1 2">
    <name type="scientific">Bradyrhizobium retamae</name>
    <dbReference type="NCBI Taxonomy" id="1300035"/>
    <lineage>
        <taxon>Bacteria</taxon>
        <taxon>Pseudomonadati</taxon>
        <taxon>Pseudomonadota</taxon>
        <taxon>Alphaproteobacteria</taxon>
        <taxon>Hyphomicrobiales</taxon>
        <taxon>Nitrobacteraceae</taxon>
        <taxon>Bradyrhizobium</taxon>
    </lineage>
</organism>
<dbReference type="RefSeq" id="WP_057844133.1">
    <property type="nucleotide sequence ID" value="NZ_LLYA01000153.1"/>
</dbReference>
<dbReference type="EMBL" id="LLYA01000153">
    <property type="protein sequence ID" value="KRR24642.1"/>
    <property type="molecule type" value="Genomic_DNA"/>
</dbReference>
<evidence type="ECO:0000313" key="1">
    <source>
        <dbReference type="EMBL" id="KRR24642.1"/>
    </source>
</evidence>